<feature type="chain" id="PRO_5005547961" description="SCP domain-containing protein" evidence="2">
    <location>
        <begin position="23"/>
        <end position="248"/>
    </location>
</feature>
<evidence type="ECO:0000256" key="1">
    <source>
        <dbReference type="SAM" id="MobiDB-lite"/>
    </source>
</evidence>
<reference evidence="4 5" key="1">
    <citation type="submission" date="2009-11" db="EMBL/GenBank/DDBJ databases">
        <title>Annotation of Allomyces macrogynus ATCC 38327.</title>
        <authorList>
            <consortium name="The Broad Institute Genome Sequencing Platform"/>
            <person name="Russ C."/>
            <person name="Cuomo C."/>
            <person name="Burger G."/>
            <person name="Gray M.W."/>
            <person name="Holland P.W.H."/>
            <person name="King N."/>
            <person name="Lang F.B.F."/>
            <person name="Roger A.J."/>
            <person name="Ruiz-Trillo I."/>
            <person name="Young S.K."/>
            <person name="Zeng Q."/>
            <person name="Gargeya S."/>
            <person name="Fitzgerald M."/>
            <person name="Haas B."/>
            <person name="Abouelleil A."/>
            <person name="Alvarado L."/>
            <person name="Arachchi H.M."/>
            <person name="Berlin A."/>
            <person name="Chapman S.B."/>
            <person name="Gearin G."/>
            <person name="Goldberg J."/>
            <person name="Griggs A."/>
            <person name="Gujja S."/>
            <person name="Hansen M."/>
            <person name="Heiman D."/>
            <person name="Howarth C."/>
            <person name="Larimer J."/>
            <person name="Lui A."/>
            <person name="MacDonald P.J.P."/>
            <person name="McCowen C."/>
            <person name="Montmayeur A."/>
            <person name="Murphy C."/>
            <person name="Neiman D."/>
            <person name="Pearson M."/>
            <person name="Priest M."/>
            <person name="Roberts A."/>
            <person name="Saif S."/>
            <person name="Shea T."/>
            <person name="Sisk P."/>
            <person name="Stolte C."/>
            <person name="Sykes S."/>
            <person name="Wortman J."/>
            <person name="Nusbaum C."/>
            <person name="Birren B."/>
        </authorList>
    </citation>
    <scope>NUCLEOTIDE SEQUENCE [LARGE SCALE GENOMIC DNA]</scope>
    <source>
        <strain evidence="4 5">ATCC 38327</strain>
    </source>
</reference>
<dbReference type="AlphaFoldDB" id="A0A0L0S933"/>
<name>A0A0L0S933_ALLM3</name>
<keyword evidence="5" id="KW-1185">Reference proteome</keyword>
<evidence type="ECO:0000313" key="5">
    <source>
        <dbReference type="Proteomes" id="UP000054350"/>
    </source>
</evidence>
<reference evidence="5" key="2">
    <citation type="submission" date="2009-11" db="EMBL/GenBank/DDBJ databases">
        <title>The Genome Sequence of Allomyces macrogynus strain ATCC 38327.</title>
        <authorList>
            <consortium name="The Broad Institute Genome Sequencing Platform"/>
            <person name="Russ C."/>
            <person name="Cuomo C."/>
            <person name="Shea T."/>
            <person name="Young S.K."/>
            <person name="Zeng Q."/>
            <person name="Koehrsen M."/>
            <person name="Haas B."/>
            <person name="Borodovsky M."/>
            <person name="Guigo R."/>
            <person name="Alvarado L."/>
            <person name="Berlin A."/>
            <person name="Borenstein D."/>
            <person name="Chen Z."/>
            <person name="Engels R."/>
            <person name="Freedman E."/>
            <person name="Gellesch M."/>
            <person name="Goldberg J."/>
            <person name="Griggs A."/>
            <person name="Gujja S."/>
            <person name="Heiman D."/>
            <person name="Hepburn T."/>
            <person name="Howarth C."/>
            <person name="Jen D."/>
            <person name="Larson L."/>
            <person name="Lewis B."/>
            <person name="Mehta T."/>
            <person name="Park D."/>
            <person name="Pearson M."/>
            <person name="Roberts A."/>
            <person name="Saif S."/>
            <person name="Shenoy N."/>
            <person name="Sisk P."/>
            <person name="Stolte C."/>
            <person name="Sykes S."/>
            <person name="Walk T."/>
            <person name="White J."/>
            <person name="Yandava C."/>
            <person name="Burger G."/>
            <person name="Gray M.W."/>
            <person name="Holland P.W.H."/>
            <person name="King N."/>
            <person name="Lang F.B.F."/>
            <person name="Roger A.J."/>
            <person name="Ruiz-Trillo I."/>
            <person name="Lander E."/>
            <person name="Nusbaum C."/>
        </authorList>
    </citation>
    <scope>NUCLEOTIDE SEQUENCE [LARGE SCALE GENOMIC DNA]</scope>
    <source>
        <strain evidence="5">ATCC 38327</strain>
    </source>
</reference>
<dbReference type="InterPro" id="IPR014044">
    <property type="entry name" value="CAP_dom"/>
</dbReference>
<dbReference type="Gene3D" id="3.40.33.10">
    <property type="entry name" value="CAP"/>
    <property type="match status" value="1"/>
</dbReference>
<accession>A0A0L0S933</accession>
<dbReference type="CDD" id="cd05379">
    <property type="entry name" value="CAP_bacterial"/>
    <property type="match status" value="1"/>
</dbReference>
<organism evidence="4 5">
    <name type="scientific">Allomyces macrogynus (strain ATCC 38327)</name>
    <name type="common">Allomyces javanicus var. macrogynus</name>
    <dbReference type="NCBI Taxonomy" id="578462"/>
    <lineage>
        <taxon>Eukaryota</taxon>
        <taxon>Fungi</taxon>
        <taxon>Fungi incertae sedis</taxon>
        <taxon>Blastocladiomycota</taxon>
        <taxon>Blastocladiomycetes</taxon>
        <taxon>Blastocladiales</taxon>
        <taxon>Blastocladiaceae</taxon>
        <taxon>Allomyces</taxon>
    </lineage>
</organism>
<feature type="signal peptide" evidence="2">
    <location>
        <begin position="1"/>
        <end position="22"/>
    </location>
</feature>
<dbReference type="SUPFAM" id="SSF55797">
    <property type="entry name" value="PR-1-like"/>
    <property type="match status" value="1"/>
</dbReference>
<dbReference type="STRING" id="578462.A0A0L0S933"/>
<evidence type="ECO:0000259" key="3">
    <source>
        <dbReference type="Pfam" id="PF00188"/>
    </source>
</evidence>
<dbReference type="PANTHER" id="PTHR31157">
    <property type="entry name" value="SCP DOMAIN-CONTAINING PROTEIN"/>
    <property type="match status" value="1"/>
</dbReference>
<dbReference type="PANTHER" id="PTHR31157:SF1">
    <property type="entry name" value="SCP DOMAIN-CONTAINING PROTEIN"/>
    <property type="match status" value="1"/>
</dbReference>
<dbReference type="OrthoDB" id="568194at2759"/>
<gene>
    <name evidence="4" type="ORF">AMAG_04454</name>
</gene>
<proteinExistence type="predicted"/>
<dbReference type="EMBL" id="GG745333">
    <property type="protein sequence ID" value="KNE58920.1"/>
    <property type="molecule type" value="Genomic_DNA"/>
</dbReference>
<dbReference type="VEuPathDB" id="FungiDB:AMAG_04454"/>
<feature type="compositionally biased region" description="Polar residues" evidence="1">
    <location>
        <begin position="239"/>
        <end position="248"/>
    </location>
</feature>
<dbReference type="InterPro" id="IPR035940">
    <property type="entry name" value="CAP_sf"/>
</dbReference>
<evidence type="ECO:0000256" key="2">
    <source>
        <dbReference type="SAM" id="SignalP"/>
    </source>
</evidence>
<sequence length="248" mass="25735">MAADKVSILALLALVAATAVAGAPTAAPSAVLADYQVDALRLINEHRAAASQPALCLEPHLLAAAERHAKDMAGGRYLGHVGSDKSQLKDRLDAAGYQYSLASENIVFGSTGNPLHYEAASAAVQRWIASPVHEPHMVNAKYNQVGVARALGACPSSAADAAAAGTCAYWTVVYAEAAQGAPQACIDVAHATVKVADATSTGCGHRWRLLLQPRPIQRGTVAASAAADRTRGRPVTRPTMRQPSRSDG</sequence>
<evidence type="ECO:0000313" key="4">
    <source>
        <dbReference type="EMBL" id="KNE58920.1"/>
    </source>
</evidence>
<feature type="region of interest" description="Disordered" evidence="1">
    <location>
        <begin position="220"/>
        <end position="248"/>
    </location>
</feature>
<dbReference type="Proteomes" id="UP000054350">
    <property type="component" value="Unassembled WGS sequence"/>
</dbReference>
<feature type="domain" description="SCP" evidence="3">
    <location>
        <begin position="40"/>
        <end position="169"/>
    </location>
</feature>
<keyword evidence="2" id="KW-0732">Signal</keyword>
<dbReference type="Pfam" id="PF00188">
    <property type="entry name" value="CAP"/>
    <property type="match status" value="1"/>
</dbReference>
<protein>
    <recommendedName>
        <fullName evidence="3">SCP domain-containing protein</fullName>
    </recommendedName>
</protein>